<evidence type="ECO:0000256" key="1">
    <source>
        <dbReference type="ARBA" id="ARBA00022490"/>
    </source>
</evidence>
<evidence type="ECO:0000256" key="2">
    <source>
        <dbReference type="ARBA" id="ARBA00022598"/>
    </source>
</evidence>
<dbReference type="GO" id="GO:0005737">
    <property type="term" value="C:cytoplasm"/>
    <property type="evidence" value="ECO:0007669"/>
    <property type="project" value="UniProtKB-SubCell"/>
</dbReference>
<keyword evidence="7 8" id="KW-0315">Glutamine amidotransferase</keyword>
<dbReference type="SUPFAM" id="SSF52317">
    <property type="entry name" value="Class I glutamine amidotransferase-like"/>
    <property type="match status" value="1"/>
</dbReference>
<feature type="active site" description="Nucleophile" evidence="8">
    <location>
        <position position="97"/>
    </location>
</feature>
<dbReference type="CDD" id="cd01740">
    <property type="entry name" value="GATase1_FGAR_AT"/>
    <property type="match status" value="1"/>
</dbReference>
<keyword evidence="5 8" id="KW-0378">Hydrolase</keyword>
<dbReference type="Gene3D" id="3.40.50.880">
    <property type="match status" value="1"/>
</dbReference>
<dbReference type="EMBL" id="RXIF01000010">
    <property type="protein sequence ID" value="RZN64139.1"/>
    <property type="molecule type" value="Genomic_DNA"/>
</dbReference>
<dbReference type="AlphaFoldDB" id="A0A520KRC9"/>
<evidence type="ECO:0000256" key="3">
    <source>
        <dbReference type="ARBA" id="ARBA00022741"/>
    </source>
</evidence>
<feature type="active site" evidence="8">
    <location>
        <position position="228"/>
    </location>
</feature>
<name>A0A520KRC9_METT2</name>
<sequence length="266" mass="30299">MSKKIGILTMEGTNCEYETFFAFKRLKGDAELVHIKQILGEVKNERSIGDYTCIIIPGGFSSGDYIRAGAIFASRLSKIKDEIIEFIEEDKLLGGICNGYQVLVDLGALPATKKTISDEKEAAFIINSSNKFECRPTLVKHVNNGKCLFTRKYKKDDVLLFPSAHGEGNIVFRDEETLNRLISNDQIVFRYVDDKGDYSGYPWNPNGSIFNIAGICNNKGNVFGLMPHPERVFYRYMHPDWTRNRDIDRGDGLLFFKSIIDYVERY</sequence>
<evidence type="ECO:0000256" key="6">
    <source>
        <dbReference type="ARBA" id="ARBA00022840"/>
    </source>
</evidence>
<accession>A0A520KRC9</accession>
<dbReference type="PANTHER" id="PTHR47552:SF1">
    <property type="entry name" value="PHOSPHORIBOSYLFORMYLGLYCINAMIDINE SYNTHASE SUBUNIT PURQ"/>
    <property type="match status" value="1"/>
</dbReference>
<dbReference type="GO" id="GO:0005524">
    <property type="term" value="F:ATP binding"/>
    <property type="evidence" value="ECO:0007669"/>
    <property type="project" value="UniProtKB-KW"/>
</dbReference>
<comment type="catalytic activity">
    <reaction evidence="8">
        <text>L-glutamine + H2O = L-glutamate + NH4(+)</text>
        <dbReference type="Rhea" id="RHEA:15889"/>
        <dbReference type="ChEBI" id="CHEBI:15377"/>
        <dbReference type="ChEBI" id="CHEBI:28938"/>
        <dbReference type="ChEBI" id="CHEBI:29985"/>
        <dbReference type="ChEBI" id="CHEBI:58359"/>
        <dbReference type="EC" id="3.5.1.2"/>
    </reaction>
</comment>
<comment type="function">
    <text evidence="8">Part of the phosphoribosylformylglycinamidine synthase complex involved in the purines biosynthetic pathway. Catalyzes the ATP-dependent conversion of formylglycinamide ribonucleotide (FGAR) and glutamine to yield formylglycinamidine ribonucleotide (FGAM) and glutamate. The FGAM synthase complex is composed of three subunits. PurQ produces an ammonia molecule by converting glutamine to glutamate. PurL transfers the ammonia molecule to FGAR to form FGAM in an ATP-dependent manner. PurS interacts with PurQ and PurL and is thought to assist in the transfer of the ammonia molecule from PurQ to PurL.</text>
</comment>
<dbReference type="GO" id="GO:0004642">
    <property type="term" value="F:phosphoribosylformylglycinamidine synthase activity"/>
    <property type="evidence" value="ECO:0007669"/>
    <property type="project" value="UniProtKB-UniRule"/>
</dbReference>
<dbReference type="InterPro" id="IPR010075">
    <property type="entry name" value="PRibForGlyAmidine_synth_PurQ"/>
</dbReference>
<comment type="catalytic activity">
    <reaction evidence="8">
        <text>N(2)-formyl-N(1)-(5-phospho-beta-D-ribosyl)glycinamide + L-glutamine + ATP + H2O = 2-formamido-N(1)-(5-O-phospho-beta-D-ribosyl)acetamidine + L-glutamate + ADP + phosphate + H(+)</text>
        <dbReference type="Rhea" id="RHEA:17129"/>
        <dbReference type="ChEBI" id="CHEBI:15377"/>
        <dbReference type="ChEBI" id="CHEBI:15378"/>
        <dbReference type="ChEBI" id="CHEBI:29985"/>
        <dbReference type="ChEBI" id="CHEBI:30616"/>
        <dbReference type="ChEBI" id="CHEBI:43474"/>
        <dbReference type="ChEBI" id="CHEBI:58359"/>
        <dbReference type="ChEBI" id="CHEBI:147286"/>
        <dbReference type="ChEBI" id="CHEBI:147287"/>
        <dbReference type="ChEBI" id="CHEBI:456216"/>
        <dbReference type="EC" id="6.3.5.3"/>
    </reaction>
</comment>
<comment type="subunit">
    <text evidence="8">Part of the FGAM synthase complex composed of 1 PurL, 1 PurQ and 2 PurS subunits.</text>
</comment>
<dbReference type="NCBIfam" id="NF002252">
    <property type="entry name" value="PRK01175.1"/>
    <property type="match status" value="1"/>
</dbReference>
<keyword evidence="4 8" id="KW-0658">Purine biosynthesis</keyword>
<dbReference type="HAMAP" id="MF_00421">
    <property type="entry name" value="PurQ"/>
    <property type="match status" value="1"/>
</dbReference>
<dbReference type="SMART" id="SM01211">
    <property type="entry name" value="GATase_5"/>
    <property type="match status" value="1"/>
</dbReference>
<keyword evidence="2 8" id="KW-0436">Ligase</keyword>
<keyword evidence="3 8" id="KW-0547">Nucleotide-binding</keyword>
<evidence type="ECO:0000256" key="4">
    <source>
        <dbReference type="ARBA" id="ARBA00022755"/>
    </source>
</evidence>
<evidence type="ECO:0000313" key="10">
    <source>
        <dbReference type="Proteomes" id="UP000317158"/>
    </source>
</evidence>
<comment type="pathway">
    <text evidence="8">Purine metabolism; IMP biosynthesis via de novo pathway; 5-amino-1-(5-phospho-D-ribosyl)imidazole from N(2)-formyl-N(1)-(5-phospho-D-ribosyl)glycinamide: step 1/2.</text>
</comment>
<dbReference type="PIRSF" id="PIRSF001586">
    <property type="entry name" value="FGAM_synth_I"/>
    <property type="match status" value="1"/>
</dbReference>
<comment type="subcellular location">
    <subcellularLocation>
        <location evidence="8">Cytoplasm</location>
    </subcellularLocation>
</comment>
<dbReference type="GO" id="GO:0006189">
    <property type="term" value="P:'de novo' IMP biosynthetic process"/>
    <property type="evidence" value="ECO:0007669"/>
    <property type="project" value="UniProtKB-UniRule"/>
</dbReference>
<gene>
    <name evidence="8 9" type="primary">purQ</name>
    <name evidence="9" type="ORF">EF806_05860</name>
</gene>
<protein>
    <recommendedName>
        <fullName evidence="8">Phosphoribosylformylglycinamidine synthase subunit PurQ</fullName>
        <shortName evidence="8">FGAM synthase</shortName>
        <ecNumber evidence="8">6.3.5.3</ecNumber>
    </recommendedName>
    <alternativeName>
        <fullName evidence="8">Formylglycinamide ribonucleotide amidotransferase subunit I</fullName>
        <shortName evidence="8">FGAR amidotransferase I</shortName>
        <shortName evidence="8">FGAR-AT I</shortName>
    </alternativeName>
    <alternativeName>
        <fullName evidence="8">Glutaminase PurQ</fullName>
        <ecNumber evidence="8">3.5.1.2</ecNumber>
    </alternativeName>
    <alternativeName>
        <fullName evidence="8">Phosphoribosylformylglycinamidine synthase subunit I</fullName>
    </alternativeName>
</protein>
<evidence type="ECO:0000256" key="7">
    <source>
        <dbReference type="ARBA" id="ARBA00022962"/>
    </source>
</evidence>
<dbReference type="NCBIfam" id="TIGR01737">
    <property type="entry name" value="FGAM_synth_I"/>
    <property type="match status" value="1"/>
</dbReference>
<evidence type="ECO:0000313" key="9">
    <source>
        <dbReference type="EMBL" id="RZN64139.1"/>
    </source>
</evidence>
<organism evidence="9 10">
    <name type="scientific">Methanoliparum thermophilum</name>
    <dbReference type="NCBI Taxonomy" id="2491083"/>
    <lineage>
        <taxon>Archaea</taxon>
        <taxon>Methanobacteriati</taxon>
        <taxon>Methanobacteriota</taxon>
        <taxon>Candidatus Methanoliparia</taxon>
        <taxon>Candidatus Methanoliparales</taxon>
        <taxon>Candidatus Methanoliparaceae</taxon>
        <taxon>Candidatus Methanoliparum</taxon>
    </lineage>
</organism>
<dbReference type="PROSITE" id="PS51273">
    <property type="entry name" value="GATASE_TYPE_1"/>
    <property type="match status" value="1"/>
</dbReference>
<dbReference type="GO" id="GO:0004359">
    <property type="term" value="F:glutaminase activity"/>
    <property type="evidence" value="ECO:0007669"/>
    <property type="project" value="UniProtKB-EC"/>
</dbReference>
<proteinExistence type="inferred from homology"/>
<evidence type="ECO:0000256" key="5">
    <source>
        <dbReference type="ARBA" id="ARBA00022801"/>
    </source>
</evidence>
<dbReference type="PANTHER" id="PTHR47552">
    <property type="entry name" value="PHOSPHORIBOSYLFORMYLGLYCINAMIDINE SYNTHASE SUBUNIT PURQ"/>
    <property type="match status" value="1"/>
</dbReference>
<keyword evidence="6 8" id="KW-0067">ATP-binding</keyword>
<feature type="active site" evidence="8">
    <location>
        <position position="230"/>
    </location>
</feature>
<dbReference type="InterPro" id="IPR029062">
    <property type="entry name" value="Class_I_gatase-like"/>
</dbReference>
<comment type="caution">
    <text evidence="9">The sequence shown here is derived from an EMBL/GenBank/DDBJ whole genome shotgun (WGS) entry which is preliminary data.</text>
</comment>
<dbReference type="Pfam" id="PF13507">
    <property type="entry name" value="GATase_5"/>
    <property type="match status" value="1"/>
</dbReference>
<reference evidence="9 10" key="1">
    <citation type="journal article" date="2019" name="Nat. Microbiol.">
        <title>Wide diversity of methane and short-chain alkane metabolisms in uncultured archaea.</title>
        <authorList>
            <person name="Borrel G."/>
            <person name="Adam P.S."/>
            <person name="McKay L.J."/>
            <person name="Chen L.X."/>
            <person name="Sierra-Garcia I.N."/>
            <person name="Sieber C.M."/>
            <person name="Letourneur Q."/>
            <person name="Ghozlane A."/>
            <person name="Andersen G.L."/>
            <person name="Li W.J."/>
            <person name="Hallam S.J."/>
            <person name="Muyzer G."/>
            <person name="de Oliveira V.M."/>
            <person name="Inskeep W.P."/>
            <person name="Banfield J.F."/>
            <person name="Gribaldo S."/>
        </authorList>
    </citation>
    <scope>NUCLEOTIDE SEQUENCE [LARGE SCALE GENOMIC DNA]</scope>
    <source>
        <strain evidence="9">NM1a</strain>
    </source>
</reference>
<dbReference type="EC" id="3.5.1.2" evidence="8"/>
<dbReference type="UniPathway" id="UPA00074">
    <property type="reaction ID" value="UER00128"/>
</dbReference>
<dbReference type="EC" id="6.3.5.3" evidence="8"/>
<evidence type="ECO:0000256" key="8">
    <source>
        <dbReference type="HAMAP-Rule" id="MF_00421"/>
    </source>
</evidence>
<keyword evidence="1 8" id="KW-0963">Cytoplasm</keyword>
<dbReference type="Proteomes" id="UP000317158">
    <property type="component" value="Unassembled WGS sequence"/>
</dbReference>